<dbReference type="OrthoDB" id="193898at2"/>
<dbReference type="GO" id="GO:0080120">
    <property type="term" value="P:CAAX-box protein maturation"/>
    <property type="evidence" value="ECO:0007669"/>
    <property type="project" value="UniProtKB-ARBA"/>
</dbReference>
<evidence type="ECO:0000313" key="4">
    <source>
        <dbReference type="Proteomes" id="UP000291289"/>
    </source>
</evidence>
<feature type="transmembrane region" description="Helical" evidence="1">
    <location>
        <begin position="85"/>
        <end position="105"/>
    </location>
</feature>
<keyword evidence="4" id="KW-1185">Reference proteome</keyword>
<feature type="transmembrane region" description="Helical" evidence="1">
    <location>
        <begin position="126"/>
        <end position="146"/>
    </location>
</feature>
<gene>
    <name evidence="3" type="ORF">EJ419_05600</name>
</gene>
<keyword evidence="1" id="KW-0812">Transmembrane</keyword>
<reference evidence="3 4" key="1">
    <citation type="submission" date="2018-12" db="EMBL/GenBank/DDBJ databases">
        <title>Alloscrdovia theropitheci sp. nov: a novel taxon from the feces of the bleeding-herat monkey (Theropithecus geleda).</title>
        <authorList>
            <person name="Modesto M."/>
        </authorList>
    </citation>
    <scope>NUCLEOTIDE SEQUENCE [LARGE SCALE GENOMIC DNA]</scope>
    <source>
        <strain evidence="3 4">GLDI4/2</strain>
    </source>
</reference>
<protein>
    <submittedName>
        <fullName evidence="3">CPBP family intramembrane metalloprotease</fullName>
    </submittedName>
</protein>
<keyword evidence="1" id="KW-0472">Membrane</keyword>
<organism evidence="3 4">
    <name type="scientific">Alloscardovia theropitheci</name>
    <dbReference type="NCBI Taxonomy" id="2496842"/>
    <lineage>
        <taxon>Bacteria</taxon>
        <taxon>Bacillati</taxon>
        <taxon>Actinomycetota</taxon>
        <taxon>Actinomycetes</taxon>
        <taxon>Bifidobacteriales</taxon>
        <taxon>Bifidobacteriaceae</taxon>
        <taxon>Alloscardovia</taxon>
    </lineage>
</organism>
<keyword evidence="3" id="KW-0482">Metalloprotease</keyword>
<evidence type="ECO:0000259" key="2">
    <source>
        <dbReference type="Pfam" id="PF02517"/>
    </source>
</evidence>
<keyword evidence="3" id="KW-0378">Hydrolase</keyword>
<sequence>MTLFIHTLIPGIIQYCLALLIAVIWWRISTHKKEHFTTWIGYTRITGGAHTILHMMISLIILFLSGSLVHIMIPGLLTATSQYQSLGWAALPTIIVHAVLNTSGWEEIIFRSLILKRLTHITSMTMANIIQATLFGLLHGIPLFFILQLNPFQAMLITIVTGFAGWYMGYINEHYAHGSILLSWIIHATANVIAALLSAFTIL</sequence>
<dbReference type="Proteomes" id="UP000291289">
    <property type="component" value="Unassembled WGS sequence"/>
</dbReference>
<dbReference type="InterPro" id="IPR003675">
    <property type="entry name" value="Rce1/LyrA-like_dom"/>
</dbReference>
<comment type="caution">
    <text evidence="3">The sequence shown here is derived from an EMBL/GenBank/DDBJ whole genome shotgun (WGS) entry which is preliminary data.</text>
</comment>
<dbReference type="AlphaFoldDB" id="A0A4R0QZN4"/>
<proteinExistence type="predicted"/>
<dbReference type="GO" id="GO:0008237">
    <property type="term" value="F:metallopeptidase activity"/>
    <property type="evidence" value="ECO:0007669"/>
    <property type="project" value="UniProtKB-KW"/>
</dbReference>
<dbReference type="Pfam" id="PF02517">
    <property type="entry name" value="Rce1-like"/>
    <property type="match status" value="1"/>
</dbReference>
<dbReference type="GO" id="GO:0006508">
    <property type="term" value="P:proteolysis"/>
    <property type="evidence" value="ECO:0007669"/>
    <property type="project" value="UniProtKB-KW"/>
</dbReference>
<keyword evidence="1" id="KW-1133">Transmembrane helix</keyword>
<name>A0A4R0QZN4_9BIFI</name>
<feature type="transmembrane region" description="Helical" evidence="1">
    <location>
        <begin position="51"/>
        <end position="73"/>
    </location>
</feature>
<accession>A0A4R0QZN4</accession>
<evidence type="ECO:0000313" key="3">
    <source>
        <dbReference type="EMBL" id="TCD54136.1"/>
    </source>
</evidence>
<dbReference type="EMBL" id="RXLP01000021">
    <property type="protein sequence ID" value="TCD54136.1"/>
    <property type="molecule type" value="Genomic_DNA"/>
</dbReference>
<feature type="domain" description="CAAX prenyl protease 2/Lysostaphin resistance protein A-like" evidence="2">
    <location>
        <begin position="93"/>
        <end position="193"/>
    </location>
</feature>
<feature type="transmembrane region" description="Helical" evidence="1">
    <location>
        <begin position="12"/>
        <end position="30"/>
    </location>
</feature>
<dbReference type="GO" id="GO:0004175">
    <property type="term" value="F:endopeptidase activity"/>
    <property type="evidence" value="ECO:0007669"/>
    <property type="project" value="UniProtKB-ARBA"/>
</dbReference>
<dbReference type="RefSeq" id="WP_131284469.1">
    <property type="nucleotide sequence ID" value="NZ_RXLP01000021.1"/>
</dbReference>
<feature type="transmembrane region" description="Helical" evidence="1">
    <location>
        <begin position="181"/>
        <end position="202"/>
    </location>
</feature>
<keyword evidence="3" id="KW-0645">Protease</keyword>
<evidence type="ECO:0000256" key="1">
    <source>
        <dbReference type="SAM" id="Phobius"/>
    </source>
</evidence>
<feature type="transmembrane region" description="Helical" evidence="1">
    <location>
        <begin position="152"/>
        <end position="169"/>
    </location>
</feature>